<name>A0A2X1PK73_HAEIF</name>
<accession>A0A2X1PK73</accession>
<evidence type="ECO:0000313" key="1">
    <source>
        <dbReference type="EMBL" id="SPX42021.1"/>
    </source>
</evidence>
<dbReference type="SUPFAM" id="SSF53137">
    <property type="entry name" value="Translational machinery components"/>
    <property type="match status" value="1"/>
</dbReference>
<dbReference type="EMBL" id="UASK01000006">
    <property type="protein sequence ID" value="SPX42021.1"/>
    <property type="molecule type" value="Genomic_DNA"/>
</dbReference>
<organism evidence="1 2">
    <name type="scientific">Haemophilus influenzae</name>
    <dbReference type="NCBI Taxonomy" id="727"/>
    <lineage>
        <taxon>Bacteria</taxon>
        <taxon>Pseudomonadati</taxon>
        <taxon>Pseudomonadota</taxon>
        <taxon>Gammaproteobacteria</taxon>
        <taxon>Pasteurellales</taxon>
        <taxon>Pasteurellaceae</taxon>
        <taxon>Haemophilus</taxon>
    </lineage>
</organism>
<keyword evidence="1" id="KW-0689">Ribosomal protein</keyword>
<protein>
    <submittedName>
        <fullName evidence="1">50S ribosomal protein L18</fullName>
    </submittedName>
</protein>
<evidence type="ECO:0000313" key="2">
    <source>
        <dbReference type="Proteomes" id="UP000249936"/>
    </source>
</evidence>
<dbReference type="AlphaFoldDB" id="A0A2X1PK73"/>
<dbReference type="GO" id="GO:0005840">
    <property type="term" value="C:ribosome"/>
    <property type="evidence" value="ECO:0007669"/>
    <property type="project" value="UniProtKB-KW"/>
</dbReference>
<proteinExistence type="predicted"/>
<dbReference type="Proteomes" id="UP000249936">
    <property type="component" value="Unassembled WGS sequence"/>
</dbReference>
<gene>
    <name evidence="1" type="ORF">NCTC11872_01647</name>
</gene>
<reference evidence="1 2" key="1">
    <citation type="submission" date="2018-06" db="EMBL/GenBank/DDBJ databases">
        <authorList>
            <consortium name="Pathogen Informatics"/>
            <person name="Doyle S."/>
        </authorList>
    </citation>
    <scope>NUCLEOTIDE SEQUENCE [LARGE SCALE GENOMIC DNA]</scope>
    <source>
        <strain evidence="1 2">NCTC11872</strain>
    </source>
</reference>
<sequence length="54" mass="6481">MDKKSARIRRAARARHMMREQGVTRLVIHRTPRHILCTSYCTKRFRSACRCFNC</sequence>
<keyword evidence="1" id="KW-0687">Ribonucleoprotein</keyword>